<evidence type="ECO:0000256" key="1">
    <source>
        <dbReference type="ARBA" id="ARBA00004236"/>
    </source>
</evidence>
<name>A0A087G6A4_ARAAL</name>
<keyword evidence="5" id="KW-1185">Reference proteome</keyword>
<dbReference type="SUPFAM" id="SSF56112">
    <property type="entry name" value="Protein kinase-like (PK-like)"/>
    <property type="match status" value="1"/>
</dbReference>
<keyword evidence="2" id="KW-1003">Cell membrane</keyword>
<evidence type="ECO:0000313" key="5">
    <source>
        <dbReference type="Proteomes" id="UP000029120"/>
    </source>
</evidence>
<evidence type="ECO:0000256" key="2">
    <source>
        <dbReference type="ARBA" id="ARBA00022475"/>
    </source>
</evidence>
<dbReference type="AlphaFoldDB" id="A0A087G6A4"/>
<dbReference type="OMA" id="NSVMCRG"/>
<dbReference type="Proteomes" id="UP000029120">
    <property type="component" value="Chromosome 8"/>
</dbReference>
<dbReference type="eggNOG" id="KOG1187">
    <property type="taxonomic scope" value="Eukaryota"/>
</dbReference>
<protein>
    <recommendedName>
        <fullName evidence="3">Protein kinase domain-containing protein</fullName>
    </recommendedName>
</protein>
<dbReference type="GO" id="GO:0004672">
    <property type="term" value="F:protein kinase activity"/>
    <property type="evidence" value="ECO:0007669"/>
    <property type="project" value="InterPro"/>
</dbReference>
<dbReference type="InterPro" id="IPR011009">
    <property type="entry name" value="Kinase-like_dom_sf"/>
</dbReference>
<proteinExistence type="predicted"/>
<gene>
    <name evidence="4" type="ordered locus">AALP_Aa8g110400</name>
</gene>
<dbReference type="InterPro" id="IPR050823">
    <property type="entry name" value="Plant_Ser_Thr_Prot_Kinase"/>
</dbReference>
<dbReference type="GO" id="GO:0005524">
    <property type="term" value="F:ATP binding"/>
    <property type="evidence" value="ECO:0007669"/>
    <property type="project" value="InterPro"/>
</dbReference>
<dbReference type="OrthoDB" id="1025215at2759"/>
<reference evidence="5" key="1">
    <citation type="journal article" date="2015" name="Nat. Plants">
        <title>Genome expansion of Arabis alpina linked with retrotransposition and reduced symmetric DNA methylation.</title>
        <authorList>
            <person name="Willing E.M."/>
            <person name="Rawat V."/>
            <person name="Mandakova T."/>
            <person name="Maumus F."/>
            <person name="James G.V."/>
            <person name="Nordstroem K.J."/>
            <person name="Becker C."/>
            <person name="Warthmann N."/>
            <person name="Chica C."/>
            <person name="Szarzynska B."/>
            <person name="Zytnicki M."/>
            <person name="Albani M.C."/>
            <person name="Kiefer C."/>
            <person name="Bergonzi S."/>
            <person name="Castaings L."/>
            <person name="Mateos J.L."/>
            <person name="Berns M.C."/>
            <person name="Bujdoso N."/>
            <person name="Piofczyk T."/>
            <person name="de Lorenzo L."/>
            <person name="Barrero-Sicilia C."/>
            <person name="Mateos I."/>
            <person name="Piednoel M."/>
            <person name="Hagmann J."/>
            <person name="Chen-Min-Tao R."/>
            <person name="Iglesias-Fernandez R."/>
            <person name="Schuster S.C."/>
            <person name="Alonso-Blanco C."/>
            <person name="Roudier F."/>
            <person name="Carbonero P."/>
            <person name="Paz-Ares J."/>
            <person name="Davis S.J."/>
            <person name="Pecinka A."/>
            <person name="Quesneville H."/>
            <person name="Colot V."/>
            <person name="Lysak M.A."/>
            <person name="Weigel D."/>
            <person name="Coupland G."/>
            <person name="Schneeberger K."/>
        </authorList>
    </citation>
    <scope>NUCLEOTIDE SEQUENCE [LARGE SCALE GENOMIC DNA]</scope>
    <source>
        <strain evidence="5">cv. Pajares</strain>
    </source>
</reference>
<dbReference type="PROSITE" id="PS50011">
    <property type="entry name" value="PROTEIN_KINASE_DOM"/>
    <property type="match status" value="1"/>
</dbReference>
<keyword evidence="2" id="KW-0472">Membrane</keyword>
<dbReference type="Gramene" id="KFK25406">
    <property type="protein sequence ID" value="KFK25406"/>
    <property type="gene ID" value="AALP_AA8G110400"/>
</dbReference>
<organism evidence="4 5">
    <name type="scientific">Arabis alpina</name>
    <name type="common">Alpine rock-cress</name>
    <dbReference type="NCBI Taxonomy" id="50452"/>
    <lineage>
        <taxon>Eukaryota</taxon>
        <taxon>Viridiplantae</taxon>
        <taxon>Streptophyta</taxon>
        <taxon>Embryophyta</taxon>
        <taxon>Tracheophyta</taxon>
        <taxon>Spermatophyta</taxon>
        <taxon>Magnoliopsida</taxon>
        <taxon>eudicotyledons</taxon>
        <taxon>Gunneridae</taxon>
        <taxon>Pentapetalae</taxon>
        <taxon>rosids</taxon>
        <taxon>malvids</taxon>
        <taxon>Brassicales</taxon>
        <taxon>Brassicaceae</taxon>
        <taxon>Arabideae</taxon>
        <taxon>Arabis</taxon>
    </lineage>
</organism>
<comment type="subcellular location">
    <subcellularLocation>
        <location evidence="1">Cell membrane</location>
    </subcellularLocation>
</comment>
<dbReference type="InterPro" id="IPR000719">
    <property type="entry name" value="Prot_kinase_dom"/>
</dbReference>
<accession>A0A087G6A4</accession>
<dbReference type="InterPro" id="IPR001245">
    <property type="entry name" value="Ser-Thr/Tyr_kinase_cat_dom"/>
</dbReference>
<dbReference type="PANTHER" id="PTHR45621">
    <property type="entry name" value="OS01G0588500 PROTEIN-RELATED"/>
    <property type="match status" value="1"/>
</dbReference>
<evidence type="ECO:0000313" key="4">
    <source>
        <dbReference type="EMBL" id="KFK25406.1"/>
    </source>
</evidence>
<dbReference type="Pfam" id="PF07714">
    <property type="entry name" value="PK_Tyr_Ser-Thr"/>
    <property type="match status" value="1"/>
</dbReference>
<dbReference type="Gene3D" id="3.30.200.20">
    <property type="entry name" value="Phosphorylase Kinase, domain 1"/>
    <property type="match status" value="1"/>
</dbReference>
<sequence>MGNSLNPFKKQSPSIAYQPLLIPLISENENLRVFSFKELNKATKKFKQERVVEADNGSVQRFYKGYINETTFAPSRTKTVSVVEYYQYHSPTLKEWMEEVKSIGQISHPNLVKLLGYSCEENEKRFLVFEYMQKGSLDRHIFGKEEVLPWEIRVKIAIGTAQGIEFLHSVRNSLLHVELRLHNIMLDEQYNAKLLHLVSNQQRLEKENRTILGGFEYFAPEYAISGHRGTNTDVYTFGVILLELFSGLKALDTKRNRDKQKLAVWAESFLSGNYNIREIIDPRLGCDYPVNAATQMCRLIKRCIEQDRRKRPSMQQVYVALKEICRD</sequence>
<feature type="domain" description="Protein kinase" evidence="3">
    <location>
        <begin position="48"/>
        <end position="327"/>
    </location>
</feature>
<dbReference type="EMBL" id="CM002876">
    <property type="protein sequence ID" value="KFK25406.1"/>
    <property type="molecule type" value="Genomic_DNA"/>
</dbReference>
<evidence type="ECO:0000259" key="3">
    <source>
        <dbReference type="PROSITE" id="PS50011"/>
    </source>
</evidence>
<dbReference type="Gene3D" id="1.10.510.10">
    <property type="entry name" value="Transferase(Phosphotransferase) domain 1"/>
    <property type="match status" value="1"/>
</dbReference>